<dbReference type="PANTHER" id="PTHR31956:SF28">
    <property type="entry name" value="NON-SPECIFIC PHOSPHOLIPASE C4-RELATED"/>
    <property type="match status" value="1"/>
</dbReference>
<accession>A0A438G5P0</accession>
<proteinExistence type="predicted"/>
<name>A0A438G5P0_VITVI</name>
<dbReference type="InterPro" id="IPR017850">
    <property type="entry name" value="Alkaline_phosphatase_core_sf"/>
</dbReference>
<dbReference type="Proteomes" id="UP000288805">
    <property type="component" value="Unassembled WGS sequence"/>
</dbReference>
<protein>
    <submittedName>
        <fullName evidence="2">Non-specific phospholipase C3</fullName>
    </submittedName>
</protein>
<reference evidence="2 3" key="1">
    <citation type="journal article" date="2018" name="PLoS Genet.">
        <title>Population sequencing reveals clonal diversity and ancestral inbreeding in the grapevine cultivar Chardonnay.</title>
        <authorList>
            <person name="Roach M.J."/>
            <person name="Johnson D.L."/>
            <person name="Bohlmann J."/>
            <person name="van Vuuren H.J."/>
            <person name="Jones S.J."/>
            <person name="Pretorius I.S."/>
            <person name="Schmidt S.A."/>
            <person name="Borneman A.R."/>
        </authorList>
    </citation>
    <scope>NUCLEOTIDE SEQUENCE [LARGE SCALE GENOMIC DNA]</scope>
    <source>
        <strain evidence="3">cv. Chardonnay</strain>
        <tissue evidence="2">Leaf</tissue>
    </source>
</reference>
<dbReference type="InterPro" id="IPR007312">
    <property type="entry name" value="Phosphoesterase"/>
</dbReference>
<dbReference type="Pfam" id="PF04185">
    <property type="entry name" value="Phosphoesterase"/>
    <property type="match status" value="1"/>
</dbReference>
<evidence type="ECO:0000313" key="3">
    <source>
        <dbReference type="Proteomes" id="UP000288805"/>
    </source>
</evidence>
<evidence type="ECO:0000256" key="1">
    <source>
        <dbReference type="ARBA" id="ARBA00022801"/>
    </source>
</evidence>
<dbReference type="GO" id="GO:0016788">
    <property type="term" value="F:hydrolase activity, acting on ester bonds"/>
    <property type="evidence" value="ECO:0007669"/>
    <property type="project" value="InterPro"/>
</dbReference>
<dbReference type="PANTHER" id="PTHR31956">
    <property type="entry name" value="NON-SPECIFIC PHOSPHOLIPASE C4-RELATED"/>
    <property type="match status" value="1"/>
</dbReference>
<comment type="caution">
    <text evidence="2">The sequence shown here is derived from an EMBL/GenBank/DDBJ whole genome shotgun (WGS) entry which is preliminary data.</text>
</comment>
<gene>
    <name evidence="2" type="primary">NPC3_0</name>
    <name evidence="2" type="ORF">CK203_063110</name>
</gene>
<evidence type="ECO:0000313" key="2">
    <source>
        <dbReference type="EMBL" id="RVW67508.1"/>
    </source>
</evidence>
<dbReference type="EMBL" id="QGNW01000580">
    <property type="protein sequence ID" value="RVW67508.1"/>
    <property type="molecule type" value="Genomic_DNA"/>
</dbReference>
<dbReference type="Gene3D" id="3.40.720.10">
    <property type="entry name" value="Alkaline Phosphatase, subunit A"/>
    <property type="match status" value="1"/>
</dbReference>
<dbReference type="GO" id="GO:0006796">
    <property type="term" value="P:phosphate-containing compound metabolic process"/>
    <property type="evidence" value="ECO:0007669"/>
    <property type="project" value="UniProtKB-ARBA"/>
</dbReference>
<organism evidence="2 3">
    <name type="scientific">Vitis vinifera</name>
    <name type="common">Grape</name>
    <dbReference type="NCBI Taxonomy" id="29760"/>
    <lineage>
        <taxon>Eukaryota</taxon>
        <taxon>Viridiplantae</taxon>
        <taxon>Streptophyta</taxon>
        <taxon>Embryophyta</taxon>
        <taxon>Tracheophyta</taxon>
        <taxon>Spermatophyta</taxon>
        <taxon>Magnoliopsida</taxon>
        <taxon>eudicotyledons</taxon>
        <taxon>Gunneridae</taxon>
        <taxon>Pentapetalae</taxon>
        <taxon>rosids</taxon>
        <taxon>Vitales</taxon>
        <taxon>Vitaceae</taxon>
        <taxon>Viteae</taxon>
        <taxon>Vitis</taxon>
    </lineage>
</organism>
<dbReference type="AlphaFoldDB" id="A0A438G5P0"/>
<keyword evidence="1" id="KW-0378">Hydrolase</keyword>
<sequence>MWKNFVYWGGWQAISDKAKTPTCGTTVCIIHIPWNLRKLKYIDNFHQFDLDFKRHCEEGKLPNYVHVYEALRASPQWNDILFVIIYDEHGGFYDHVPTPVTGVPSPDDIVGPEPYNFSAAWTFRAISNLGVRALVHSGTVKKLFNLKEFLTKRDAWAGTFEVTLPEPVKLRETEAKDEAELSEFQQELVQMAAALKGDHRKDIYPHKLVQDMNVSDATKYVNNAFNQFLDECQKAKTSGTHDSSDIVLCPQTPPKRTSSKSFAHKLFSCLNLRSLRKILSCMPPDSLFEICLHLPLEALKLVLFFLCIWCPSPRQYYNLLH</sequence>